<dbReference type="VEuPathDB" id="FungiDB:SPAR_L00210"/>
<dbReference type="PANTHER" id="PTHR16166:SF93">
    <property type="entry name" value="INTERMEMBRANE LIPID TRANSFER PROTEIN VPS13"/>
    <property type="match status" value="1"/>
</dbReference>
<feature type="domain" description="Intermembrane lipid transfer protein VPS13-like C-terminal" evidence="9">
    <location>
        <begin position="3015"/>
        <end position="3119"/>
    </location>
</feature>
<feature type="domain" description="VPS13-like middle region" evidence="7">
    <location>
        <begin position="1079"/>
        <end position="1845"/>
    </location>
</feature>
<evidence type="ECO:0000256" key="1">
    <source>
        <dbReference type="ARBA" id="ARBA00006545"/>
    </source>
</evidence>
<reference evidence="10" key="4">
    <citation type="submission" date="2025-08" db="UniProtKB">
        <authorList>
            <consortium name="RefSeq"/>
        </authorList>
    </citation>
    <scope>IDENTIFICATION</scope>
    <source>
        <strain evidence="10">CBS432</strain>
    </source>
</reference>
<dbReference type="Pfam" id="PF25037">
    <property type="entry name" value="VPS13_C"/>
    <property type="match status" value="1"/>
</dbReference>
<evidence type="ECO:0000259" key="9">
    <source>
        <dbReference type="Pfam" id="PF25037"/>
    </source>
</evidence>
<proteinExistence type="inferred from homology"/>
<dbReference type="InterPro" id="IPR026854">
    <property type="entry name" value="VPS13_N"/>
</dbReference>
<reference evidence="10" key="1">
    <citation type="journal article" date="2017" name="Nat. Genet.">
        <title>Contrasting evolutionary genome dynamics between domesticated and wild yeasts.</title>
        <authorList>
            <person name="Yue J.X."/>
            <person name="Li J."/>
            <person name="Aigrain L."/>
            <person name="Hallin J."/>
            <person name="Persson K."/>
            <person name="Oliver K."/>
            <person name="Bergstrom A."/>
            <person name="Coupland P."/>
            <person name="Warringer J."/>
            <person name="Lagomarsino M.C."/>
            <person name="Fischer G."/>
            <person name="Durbin R."/>
            <person name="Liti G."/>
        </authorList>
    </citation>
    <scope>NUCLEOTIDE SEQUENCE</scope>
    <source>
        <strain evidence="10">CBS432</strain>
    </source>
</reference>
<keyword evidence="3 4" id="KW-0445">Lipid transport</keyword>
<dbReference type="Pfam" id="PF25036">
    <property type="entry name" value="VPS13_VAB"/>
    <property type="match status" value="1"/>
</dbReference>
<reference evidence="10" key="3">
    <citation type="submission" date="2025-07" db="EMBL/GenBank/DDBJ databases">
        <authorList>
            <consortium name="NCBI Genome Project"/>
        </authorList>
    </citation>
    <scope>NUCLEOTIDE SEQUENCE</scope>
    <source>
        <strain evidence="10">CBS432</strain>
    </source>
</reference>
<evidence type="ECO:0000256" key="3">
    <source>
        <dbReference type="ARBA" id="ARBA00023055"/>
    </source>
</evidence>
<protein>
    <recommendedName>
        <fullName evidence="4">Vacuolar protein sorting-associated protein</fullName>
    </recommendedName>
</protein>
<dbReference type="Pfam" id="PF12624">
    <property type="entry name" value="VPS13_N"/>
    <property type="match status" value="1"/>
</dbReference>
<feature type="compositionally biased region" description="Polar residues" evidence="5">
    <location>
        <begin position="1369"/>
        <end position="1395"/>
    </location>
</feature>
<gene>
    <name evidence="10" type="primary">VPS13</name>
    <name evidence="10" type="ORF">SPAR_L00210</name>
</gene>
<evidence type="ECO:0000256" key="5">
    <source>
        <dbReference type="SAM" id="MobiDB-lite"/>
    </source>
</evidence>
<dbReference type="InterPro" id="IPR026847">
    <property type="entry name" value="VPS13"/>
</dbReference>
<feature type="region of interest" description="Disordered" evidence="5">
    <location>
        <begin position="2159"/>
        <end position="2178"/>
    </location>
</feature>
<evidence type="ECO:0000259" key="8">
    <source>
        <dbReference type="Pfam" id="PF25036"/>
    </source>
</evidence>
<dbReference type="InterPro" id="IPR017148">
    <property type="entry name" value="VPS13_fungi"/>
</dbReference>
<dbReference type="KEGG" id="spao:SPAR_L00210"/>
<feature type="compositionally biased region" description="Polar residues" evidence="5">
    <location>
        <begin position="2161"/>
        <end position="2170"/>
    </location>
</feature>
<comment type="similarity">
    <text evidence="1 4">Belongs to the VPS13 family.</text>
</comment>
<dbReference type="InterPro" id="IPR009543">
    <property type="entry name" value="VPS13_VAB"/>
</dbReference>
<evidence type="ECO:0000256" key="4">
    <source>
        <dbReference type="PIRNR" id="PIRNR037235"/>
    </source>
</evidence>
<reference evidence="10" key="2">
    <citation type="submission" date="2020-01" db="EMBL/GenBank/DDBJ databases">
        <title>Population-level Yeast Reference Genomes.</title>
        <authorList>
            <person name="Yue J.-X."/>
        </authorList>
    </citation>
    <scope>NUCLEOTIDE SEQUENCE</scope>
    <source>
        <strain evidence="10">CBS432</strain>
    </source>
</reference>
<feature type="region of interest" description="Disordered" evidence="5">
    <location>
        <begin position="1347"/>
        <end position="1395"/>
    </location>
</feature>
<dbReference type="InterPro" id="IPR056748">
    <property type="entry name" value="VPS13-like_C"/>
</dbReference>
<evidence type="ECO:0000259" key="6">
    <source>
        <dbReference type="Pfam" id="PF12624"/>
    </source>
</evidence>
<dbReference type="OrthoDB" id="428159at2759"/>
<dbReference type="InterPro" id="IPR056747">
    <property type="entry name" value="VPS13-like_M"/>
</dbReference>
<feature type="domain" description="Chorein N-terminal" evidence="6">
    <location>
        <begin position="1"/>
        <end position="872"/>
    </location>
</feature>
<name>A0A8B8UVE5_SACPA</name>
<dbReference type="GeneID" id="54632111"/>
<dbReference type="GO" id="GO:0005794">
    <property type="term" value="C:Golgi apparatus"/>
    <property type="evidence" value="ECO:0007669"/>
    <property type="project" value="UniProtKB-UniRule"/>
</dbReference>
<dbReference type="GO" id="GO:0007005">
    <property type="term" value="P:mitochondrion organization"/>
    <property type="evidence" value="ECO:0007669"/>
    <property type="project" value="TreeGrafter"/>
</dbReference>
<dbReference type="Pfam" id="PF25033">
    <property type="entry name" value="VPS13_M"/>
    <property type="match status" value="1"/>
</dbReference>
<evidence type="ECO:0000313" key="10">
    <source>
        <dbReference type="RefSeq" id="XP_033767742.1"/>
    </source>
</evidence>
<accession>A0A8B8UVE5</accession>
<sequence>MLESLAANLLNRLLGSYVENFDPNQLNVGIWSGDVKLKNLKLRKDCLDSLNLPIDVKSGILGDLVLTVPWSSLKNKPVKIIIEDCYLLCSPRSEDHENDEEMVKRAFRLKMRKVSEWELTNQARILSSQSENKTSSSSSEKNNTGFMQSLTTKIIDNLQVTIKNIHLRYEDMDGIFTTGPSSVGLTLNELSAVSTDSNWAPSFIDITQNITHKLLTLNSLCLYWNTDSPPLISDDDQDRSLENFVRSFKDMIASKDSTVPKHQYILKPVSGLGKLSINKLGSTEEQPHIDLQMFYEEFGIELDDTEYNDILHVLSSIQLRQITKKFKKTRPSFAVSENPTEWFKYIGACVINEIHEKNKMWTWESMKEKCEQRRLYTKLWVEKLKLKNLEAPLRDPIQEAQLSQLHKDLTYDEIILFRSVAKRQYAQYKLGMTEDSPTPTASSNIEAQISNKSASKNNGGWLSSWWNGKPADEVDEDLIMTEEQRQELYDAIEFDENEEKGPILQVPRERIELRVTSLLKKGSLTIRKKKQNLNLGSIIFENCKVDFAQRPDSFLSSFQLNKFSLEDGSPNALYKHIISVRSSSKDQSSIESHASVDEGEEEEPLLRASFELNPLDGLADSNLNIKLLGMTVFYHVHFITEVHKFFKASNQHMETIGNIVNAAEATVEGWTTQTRMGIESLLEDHKTVNVSLDLQAPLIILPLDPHDWDTPCAIIDAGHMSILSDLVPKEKIKEIKQLSPEEYDKIDGNEINRLMFDRFQILSQDTQIFVGPDIQSTIGKINTASSTNDFRILDKMKLELTVDLSILPKAYKLPTIRVFGHLPRLSLSINDIQYKTIMNLIANSIPSMIDDEENNGDYVNYTSGSEQEMKKQVQLQLKNTLKVLANMQPLQIEQKFLELHFDIDQAKIAFFQCIKNDSKNSEKLIDILCQRLNFNFDKRAKEMNLDLRVHSLDIEDFIEQTDNKEFKNLISSGVEKVTRSQKDLFTLKYKRVQRIVSHDDTLIELFDQDIVMHMSELQLVLTPRSVLTLMNYAMLTFTDPNAPEMPADALRHNKEDREDAPQKINMKIKMEAVNVILNDDSIKIATLVLSAGEFTMVLLPERYCINLKLGGLELTDETNESFSRDSVFRKIIQMKGQELVELSYESFDPATNTKDYDSFLRYSTGSMHVNFIESAVNRMVNFFAKFQKSKVSFDRARLAAYNQAPSIDAVNNMKMDIVIKAPIIQFPKLVGAQENDYDTMRFYLGEFFIENKFSVIDESHKINHIKLGVREGQLSSNLNFDGSSQQLYLVENIGLLFNIDRDPLPEDDTPELKVISNFESFALDLTENQLTYLLEISSKVSSAFNITDENPGESGGKDTIKSPSPDPASFSSESERTATATPQSLQESNKSNIKNPDQKYLDFSFKAPKIALTLYNKTKGVTSLNDCGLTRVMFQDIGCNLGLKNDGTIDGQAHVAAFRIEDIRNIKDNKHTELIPKSKNKEYQFVANISRKNLEVGCLLNISMTMDSPKMILAMDYLVSLKEFFDAVMSNSPENSLYYPENTNQKPENKAIVESEENSGGTKIQYSVNIIETALILLADPCDMNSEAISFKIGQFLVTDQNIMTVAANNVGIFLFKMNSSEEKLRLLDDFSSSLTIDKRNSTPQTLLTNIQLSVQPLLMRISLRDIRLAMLIFKRVTTLLNKMTEKEHNEEEEEGTDKIQFSHEFERKLAVLDPSILGERSKASQSSDTESVEVPSAILKNETFNADLGGLRFILIGDVHEMPILDMNVNEITASAKDWSTDFEALASLETYVNIFNYSRSSWEPLLEMIPVTFHLSKGHSEMDPAFSFDILTQRIAEITLSARSIAMLSHIPASLTEELPLASRVSQKPYLLVNDTELDFDVWIQDKTTEDNKNEVVLLKANTSLPWEFEDWRSIREKLDIDKSKNILGVCVSGQDYKTVMNIDATTEGENLHVLSPPKNNVHNRIVCEAKCDENNVKIITFRSTLVLENTTSTEIELLVESKDPNKPSLNYVIKPHESKSVPVEYAYNSDIRIRPASDDTYDWSQQALSWKSLLGNQMSIFCPSKEEPDQRFHFEIGAKYDEREPLAKIFPHMRIVISASMIIENLLPADINFSIFDKREEKRTDLLKTGKSMEVHHISLDSFLLMSVQPLQDEASASKPSIVNTPHKSPLNPEDSLSLTLSGGQNLSLKLDYKNIDGTRSKVIRIYSPYIIMNATDRELYIQSSLLNIAQSKILLENEKRYTIPKMFSFDKEDDKSNRARIRFKESEWSSKLSFDAIGQSFDASVSIKNKEQESNLGINISEGKGKYLLSKVIEISPRYIISNTLGIPIEVCETGSMDVQQIEPNITKPLYRMRNIVDKQLVVKFLGGDSGWSQPFFIKNVGVTYLKVLKNASHKLLKVEILLDKATIFIRIKDGGDRWPFSIRNFSDHDFIFYQRDPRRVSDPYKDDQSNESLSRNFKPIFYRIPSKSIMPYAWDFPTAKEKYLVLESGTRTREVRLAEIGELPPLRLDKRSKDKPAPIVGLHVVADDDMQALVIVNYKANVGLYKLKTASATTTSSVSVNSSVIDGFVQKDEDEKVNTQIVVSFKGVGISLINGHLQELLYINMRGIEIRYNESKAYQTFSWKMKWMQIDNQLFSGNYSNILYPTEIPYTEKEIENHPVISGSISKVNDSLQAVPYFKHVTLLIQEFSIQLDEDMLYAMMDFIKFPGSPWIMDSREYTYDEEIQLPDVSELKTAGDIYFEIFHIQPTVLHLSFIRSDEISPGLAEETEESFSSSLYYVHMFAMTLGNINDAPVKVNSLFMDNVRVPLPILMDHIERHYTTQFVYQIHKILGSADCFGNPVGLFNTISSGVWDLFYEPYQGYMMNDRPQEIGIHLAKGGLSFAKKTVFGLSDSMSKFTGSMAKGLSVTQDLEFQKVRRLQQRINKNNRNALANSAQSFASTLGSGLSGIALDPYKAMQKEGATGFLKGLGKGIVGLPTKTAIGFLDLTSNLSQGVKSTTTVLDMQKGCRVRLPRYVDHDQIIKPYDLREAQGQYWLKTVNGGVFMNDEYLSHVILPGKELAVIVSMQHIAEVQMATQELMWSTGYPSIQGITLERSGLQIKLKSQSEYFIPISDPQERRSLYRNIAVAVREYNKYCEAIL</sequence>
<dbReference type="RefSeq" id="XP_033767742.1">
    <property type="nucleotide sequence ID" value="XM_033911851.1"/>
</dbReference>
<dbReference type="GO" id="GO:0006869">
    <property type="term" value="P:lipid transport"/>
    <property type="evidence" value="ECO:0007669"/>
    <property type="project" value="UniProtKB-KW"/>
</dbReference>
<keyword evidence="2 4" id="KW-0813">Transport</keyword>
<dbReference type="PANTHER" id="PTHR16166">
    <property type="entry name" value="VACUOLAR PROTEIN SORTING-ASSOCIATED PROTEIN VPS13"/>
    <property type="match status" value="1"/>
</dbReference>
<organism evidence="10">
    <name type="scientific">Saccharomyces paradoxus</name>
    <name type="common">Yeast</name>
    <name type="synonym">Saccharomyces douglasii</name>
    <dbReference type="NCBI Taxonomy" id="27291"/>
    <lineage>
        <taxon>Eukaryota</taxon>
        <taxon>Fungi</taxon>
        <taxon>Dikarya</taxon>
        <taxon>Ascomycota</taxon>
        <taxon>Saccharomycotina</taxon>
        <taxon>Saccharomycetes</taxon>
        <taxon>Saccharomycetales</taxon>
        <taxon>Saccharomycetaceae</taxon>
        <taxon>Saccharomyces</taxon>
    </lineage>
</organism>
<dbReference type="PIRSF" id="PIRSF037235">
    <property type="entry name" value="VPS13_fungi"/>
    <property type="match status" value="1"/>
</dbReference>
<keyword evidence="4" id="KW-0333">Golgi apparatus</keyword>
<dbReference type="GO" id="GO:0045053">
    <property type="term" value="P:protein retention in Golgi apparatus"/>
    <property type="evidence" value="ECO:0007669"/>
    <property type="project" value="UniProtKB-UniRule"/>
</dbReference>
<evidence type="ECO:0000256" key="2">
    <source>
        <dbReference type="ARBA" id="ARBA00022448"/>
    </source>
</evidence>
<dbReference type="GO" id="GO:0045324">
    <property type="term" value="P:late endosome to vacuole transport"/>
    <property type="evidence" value="ECO:0007669"/>
    <property type="project" value="UniProtKB-UniRule"/>
</dbReference>
<comment type="function">
    <text evidence="4">Mediates the transfer of lipids between membranes at organelle contact sites. May play a role in mitochondrial lipid homeostasis.</text>
</comment>
<evidence type="ECO:0000259" key="7">
    <source>
        <dbReference type="Pfam" id="PF25033"/>
    </source>
</evidence>
<feature type="domain" description="Vacuolar protein sorting-associated protein 13 VPS13 adaptor binding" evidence="8">
    <location>
        <begin position="1913"/>
        <end position="2485"/>
    </location>
</feature>
<dbReference type="GO" id="GO:0006623">
    <property type="term" value="P:protein targeting to vacuole"/>
    <property type="evidence" value="ECO:0007669"/>
    <property type="project" value="TreeGrafter"/>
</dbReference>